<dbReference type="EMBL" id="LGRX02005339">
    <property type="protein sequence ID" value="KAK3278660.1"/>
    <property type="molecule type" value="Genomic_DNA"/>
</dbReference>
<sequence length="462" mass="50199">MWVLKPRQGKATGEAQPQWSPRKDKSSQGHKAGDPPSRRAVGMGGSGGKGVERGYATDTERQRPADQGQHTNIAMDDRNVHSSFVHKTYVPGCIGSQTDQILEHPQSLRENQENPKDASKSPAIQLKPTATCRMAAHLLLPGQPPPESNDAMAGVNAITFTAVGCVPAASAIWYRNSSGQEVQKEGKGEVMKGKVEGRAGSATTARVGCEGEGRWKWMEAGGPSGAWWRVQWRRLRTWRGKAEEREEAEEKVVVEEREEARWGRTWRGRVVKEAGVEVVVVVVVEAEVAAAVVVVVGLEEVGKVVEVEVEGVRDGRRTRGRLGLAEGKVGRWIRRRWRREGRMEEKEGKEVGKVVGWGYVWGGGYGGEGGMEEVRVAVVEQGEKVGGLGGYGGRGVGKGVEKGVGGGKGGVVSLKELPSSAQLSGTLKEKKSAQVLVWWWATRWATLRGMQSAKWGWKSVSM</sequence>
<protein>
    <submittedName>
        <fullName evidence="2">Uncharacterized protein</fullName>
    </submittedName>
</protein>
<accession>A0AAE0LBG6</accession>
<keyword evidence="3" id="KW-1185">Reference proteome</keyword>
<dbReference type="Proteomes" id="UP001190700">
    <property type="component" value="Unassembled WGS sequence"/>
</dbReference>
<dbReference type="AlphaFoldDB" id="A0AAE0LBG6"/>
<evidence type="ECO:0000313" key="2">
    <source>
        <dbReference type="EMBL" id="KAK3278660.1"/>
    </source>
</evidence>
<comment type="caution">
    <text evidence="2">The sequence shown here is derived from an EMBL/GenBank/DDBJ whole genome shotgun (WGS) entry which is preliminary data.</text>
</comment>
<reference evidence="2 3" key="1">
    <citation type="journal article" date="2015" name="Genome Biol. Evol.">
        <title>Comparative Genomics of a Bacterivorous Green Alga Reveals Evolutionary Causalities and Consequences of Phago-Mixotrophic Mode of Nutrition.</title>
        <authorList>
            <person name="Burns J.A."/>
            <person name="Paasch A."/>
            <person name="Narechania A."/>
            <person name="Kim E."/>
        </authorList>
    </citation>
    <scope>NUCLEOTIDE SEQUENCE [LARGE SCALE GENOMIC DNA]</scope>
    <source>
        <strain evidence="2 3">PLY_AMNH</strain>
    </source>
</reference>
<evidence type="ECO:0000256" key="1">
    <source>
        <dbReference type="SAM" id="MobiDB-lite"/>
    </source>
</evidence>
<organism evidence="2 3">
    <name type="scientific">Cymbomonas tetramitiformis</name>
    <dbReference type="NCBI Taxonomy" id="36881"/>
    <lineage>
        <taxon>Eukaryota</taxon>
        <taxon>Viridiplantae</taxon>
        <taxon>Chlorophyta</taxon>
        <taxon>Pyramimonadophyceae</taxon>
        <taxon>Pyramimonadales</taxon>
        <taxon>Pyramimonadaceae</taxon>
        <taxon>Cymbomonas</taxon>
    </lineage>
</organism>
<proteinExistence type="predicted"/>
<gene>
    <name evidence="2" type="ORF">CYMTET_13416</name>
</gene>
<feature type="compositionally biased region" description="Basic and acidic residues" evidence="1">
    <location>
        <begin position="21"/>
        <end position="37"/>
    </location>
</feature>
<feature type="region of interest" description="Disordered" evidence="1">
    <location>
        <begin position="1"/>
        <end position="76"/>
    </location>
</feature>
<name>A0AAE0LBG6_9CHLO</name>
<evidence type="ECO:0000313" key="3">
    <source>
        <dbReference type="Proteomes" id="UP001190700"/>
    </source>
</evidence>